<accession>A0ABD3XZM0</accession>
<keyword evidence="2 4" id="KW-0863">Zinc-finger</keyword>
<dbReference type="AlphaFoldDB" id="A0ABD3XZM0"/>
<evidence type="ECO:0000256" key="4">
    <source>
        <dbReference type="PROSITE-ProRule" id="PRU00175"/>
    </source>
</evidence>
<proteinExistence type="predicted"/>
<dbReference type="PROSITE" id="PS50089">
    <property type="entry name" value="ZF_RING_2"/>
    <property type="match status" value="1"/>
</dbReference>
<keyword evidence="1" id="KW-0479">Metal-binding</keyword>
<reference evidence="6 7" key="1">
    <citation type="submission" date="2024-11" db="EMBL/GenBank/DDBJ databases">
        <title>Chromosome-level genome assembly of the freshwater bivalve Anodonta woodiana.</title>
        <authorList>
            <person name="Chen X."/>
        </authorList>
    </citation>
    <scope>NUCLEOTIDE SEQUENCE [LARGE SCALE GENOMIC DNA]</scope>
    <source>
        <strain evidence="6">MN2024</strain>
        <tissue evidence="6">Gills</tissue>
    </source>
</reference>
<dbReference type="SUPFAM" id="SSF57850">
    <property type="entry name" value="RING/U-box"/>
    <property type="match status" value="1"/>
</dbReference>
<protein>
    <recommendedName>
        <fullName evidence="5">RING-type domain-containing protein</fullName>
    </recommendedName>
</protein>
<evidence type="ECO:0000256" key="2">
    <source>
        <dbReference type="ARBA" id="ARBA00022771"/>
    </source>
</evidence>
<name>A0ABD3XZM0_SINWO</name>
<dbReference type="PROSITE" id="PS00518">
    <property type="entry name" value="ZF_RING_1"/>
    <property type="match status" value="1"/>
</dbReference>
<evidence type="ECO:0000313" key="7">
    <source>
        <dbReference type="Proteomes" id="UP001634394"/>
    </source>
</evidence>
<dbReference type="PANTHER" id="PTHR25462:SF296">
    <property type="entry name" value="MEIOTIC P26, ISOFORM F"/>
    <property type="match status" value="1"/>
</dbReference>
<dbReference type="InterPro" id="IPR047153">
    <property type="entry name" value="TRIM45/56/19-like"/>
</dbReference>
<dbReference type="PANTHER" id="PTHR25462">
    <property type="entry name" value="BONUS, ISOFORM C-RELATED"/>
    <property type="match status" value="1"/>
</dbReference>
<dbReference type="Proteomes" id="UP001634394">
    <property type="component" value="Unassembled WGS sequence"/>
</dbReference>
<gene>
    <name evidence="6" type="ORF">ACJMK2_003155</name>
</gene>
<dbReference type="InterPro" id="IPR001841">
    <property type="entry name" value="Znf_RING"/>
</dbReference>
<dbReference type="InterPro" id="IPR017907">
    <property type="entry name" value="Znf_RING_CS"/>
</dbReference>
<dbReference type="EMBL" id="JBJQND010000001">
    <property type="protein sequence ID" value="KAL3890883.1"/>
    <property type="molecule type" value="Genomic_DNA"/>
</dbReference>
<comment type="caution">
    <text evidence="6">The sequence shown here is derived from an EMBL/GenBank/DDBJ whole genome shotgun (WGS) entry which is preliminary data.</text>
</comment>
<keyword evidence="7" id="KW-1185">Reference proteome</keyword>
<feature type="domain" description="RING-type" evidence="5">
    <location>
        <begin position="8"/>
        <end position="51"/>
    </location>
</feature>
<dbReference type="InterPro" id="IPR013083">
    <property type="entry name" value="Znf_RING/FYVE/PHD"/>
</dbReference>
<evidence type="ECO:0000259" key="5">
    <source>
        <dbReference type="PROSITE" id="PS50089"/>
    </source>
</evidence>
<evidence type="ECO:0000256" key="1">
    <source>
        <dbReference type="ARBA" id="ARBA00022723"/>
    </source>
</evidence>
<evidence type="ECO:0000313" key="6">
    <source>
        <dbReference type="EMBL" id="KAL3890883.1"/>
    </source>
</evidence>
<evidence type="ECO:0000256" key="3">
    <source>
        <dbReference type="ARBA" id="ARBA00022833"/>
    </source>
</evidence>
<keyword evidence="3" id="KW-0862">Zinc</keyword>
<sequence>MAERQHKCSICNDSFKNPKLIPCHHSFCLNCLDDYVRAHLRNGRFNCPICSIGVELPKGGVLELQSNFYIDDTVSGEKFYCDLCGPKNVACSRCLDCEENLCMTCCYGHKKIEGE</sequence>
<dbReference type="GO" id="GO:0008270">
    <property type="term" value="F:zinc ion binding"/>
    <property type="evidence" value="ECO:0007669"/>
    <property type="project" value="UniProtKB-KW"/>
</dbReference>
<dbReference type="InterPro" id="IPR018957">
    <property type="entry name" value="Znf_C3HC4_RING-type"/>
</dbReference>
<dbReference type="Gene3D" id="3.30.40.10">
    <property type="entry name" value="Zinc/RING finger domain, C3HC4 (zinc finger)"/>
    <property type="match status" value="1"/>
</dbReference>
<dbReference type="SMART" id="SM00184">
    <property type="entry name" value="RING"/>
    <property type="match status" value="1"/>
</dbReference>
<organism evidence="6 7">
    <name type="scientific">Sinanodonta woodiana</name>
    <name type="common">Chinese pond mussel</name>
    <name type="synonym">Anodonta woodiana</name>
    <dbReference type="NCBI Taxonomy" id="1069815"/>
    <lineage>
        <taxon>Eukaryota</taxon>
        <taxon>Metazoa</taxon>
        <taxon>Spiralia</taxon>
        <taxon>Lophotrochozoa</taxon>
        <taxon>Mollusca</taxon>
        <taxon>Bivalvia</taxon>
        <taxon>Autobranchia</taxon>
        <taxon>Heteroconchia</taxon>
        <taxon>Palaeoheterodonta</taxon>
        <taxon>Unionida</taxon>
        <taxon>Unionoidea</taxon>
        <taxon>Unionidae</taxon>
        <taxon>Unioninae</taxon>
        <taxon>Sinanodonta</taxon>
    </lineage>
</organism>
<dbReference type="Pfam" id="PF00097">
    <property type="entry name" value="zf-C3HC4"/>
    <property type="match status" value="1"/>
</dbReference>